<keyword evidence="6" id="KW-1185">Reference proteome</keyword>
<dbReference type="EMBL" id="FNCQ01000015">
    <property type="protein sequence ID" value="SDH06008.1"/>
    <property type="molecule type" value="Genomic_DNA"/>
</dbReference>
<dbReference type="SMART" id="SM00935">
    <property type="entry name" value="OmpH"/>
    <property type="match status" value="1"/>
</dbReference>
<dbReference type="PANTHER" id="PTHR35089">
    <property type="entry name" value="CHAPERONE PROTEIN SKP"/>
    <property type="match status" value="1"/>
</dbReference>
<dbReference type="AlphaFoldDB" id="A0A1G7ZBE4"/>
<protein>
    <submittedName>
        <fullName evidence="5">Periplasmic chaperone for outer membrane proteins Skp</fullName>
    </submittedName>
</protein>
<evidence type="ECO:0000256" key="1">
    <source>
        <dbReference type="ARBA" id="ARBA00009091"/>
    </source>
</evidence>
<name>A0A1G7ZBE4_9BACT</name>
<evidence type="ECO:0000256" key="3">
    <source>
        <dbReference type="SAM" id="Coils"/>
    </source>
</evidence>
<gene>
    <name evidence="5" type="ORF">SAMN04487901_115110</name>
</gene>
<sequence>MKKNFIRAFALLTLVGLTSACNNSAPKMDEEPEAVATTTGEGMRIAYIEIDTLTAQYEFAKEKSLELEKKGTNARNTIQAKTAQLDKNAQAFQQKLQSNGFTSREQAEAAQANLQREQQNIVALQQRLENELANEQQKFLQAFQDSLDNFLADYNKDKKYDMIVNKAAVLYADKRFDITTDVVNGMNRRYKKVTASDSTKTK</sequence>
<feature type="chain" id="PRO_5011649451" evidence="4">
    <location>
        <begin position="21"/>
        <end position="202"/>
    </location>
</feature>
<keyword evidence="3" id="KW-0175">Coiled coil</keyword>
<dbReference type="GO" id="GO:0005829">
    <property type="term" value="C:cytosol"/>
    <property type="evidence" value="ECO:0007669"/>
    <property type="project" value="TreeGrafter"/>
</dbReference>
<dbReference type="InterPro" id="IPR005632">
    <property type="entry name" value="Chaperone_Skp"/>
</dbReference>
<evidence type="ECO:0000256" key="2">
    <source>
        <dbReference type="ARBA" id="ARBA00022729"/>
    </source>
</evidence>
<dbReference type="PROSITE" id="PS51257">
    <property type="entry name" value="PROKAR_LIPOPROTEIN"/>
    <property type="match status" value="1"/>
</dbReference>
<evidence type="ECO:0000313" key="5">
    <source>
        <dbReference type="EMBL" id="SDH06008.1"/>
    </source>
</evidence>
<dbReference type="RefSeq" id="WP_091818698.1">
    <property type="nucleotide sequence ID" value="NZ_FNCQ01000015.1"/>
</dbReference>
<reference evidence="6" key="1">
    <citation type="submission" date="2016-10" db="EMBL/GenBank/DDBJ databases">
        <authorList>
            <person name="Varghese N."/>
            <person name="Submissions S."/>
        </authorList>
    </citation>
    <scope>NUCLEOTIDE SEQUENCE [LARGE SCALE GENOMIC DNA]</scope>
    <source>
        <strain evidence="6">BP1-148</strain>
    </source>
</reference>
<dbReference type="GO" id="GO:0051082">
    <property type="term" value="F:unfolded protein binding"/>
    <property type="evidence" value="ECO:0007669"/>
    <property type="project" value="InterPro"/>
</dbReference>
<dbReference type="Pfam" id="PF03938">
    <property type="entry name" value="OmpH"/>
    <property type="match status" value="1"/>
</dbReference>
<accession>A0A1G7ZBE4</accession>
<dbReference type="SUPFAM" id="SSF111384">
    <property type="entry name" value="OmpH-like"/>
    <property type="match status" value="1"/>
</dbReference>
<organism evidence="5 6">
    <name type="scientific">Prevotella communis</name>
    <dbReference type="NCBI Taxonomy" id="2913614"/>
    <lineage>
        <taxon>Bacteria</taxon>
        <taxon>Pseudomonadati</taxon>
        <taxon>Bacteroidota</taxon>
        <taxon>Bacteroidia</taxon>
        <taxon>Bacteroidales</taxon>
        <taxon>Prevotellaceae</taxon>
        <taxon>Prevotella</taxon>
    </lineage>
</organism>
<evidence type="ECO:0000313" key="6">
    <source>
        <dbReference type="Proteomes" id="UP000198779"/>
    </source>
</evidence>
<dbReference type="PANTHER" id="PTHR35089:SF1">
    <property type="entry name" value="CHAPERONE PROTEIN SKP"/>
    <property type="match status" value="1"/>
</dbReference>
<dbReference type="GO" id="GO:0050821">
    <property type="term" value="P:protein stabilization"/>
    <property type="evidence" value="ECO:0007669"/>
    <property type="project" value="TreeGrafter"/>
</dbReference>
<dbReference type="Gene3D" id="3.30.910.20">
    <property type="entry name" value="Skp domain"/>
    <property type="match status" value="1"/>
</dbReference>
<keyword evidence="2 4" id="KW-0732">Signal</keyword>
<dbReference type="Proteomes" id="UP000198779">
    <property type="component" value="Unassembled WGS sequence"/>
</dbReference>
<dbReference type="STRING" id="645274.SAMN04487901_115110"/>
<comment type="similarity">
    <text evidence="1">Belongs to the Skp family.</text>
</comment>
<dbReference type="InterPro" id="IPR024930">
    <property type="entry name" value="Skp_dom_sf"/>
</dbReference>
<feature type="signal peptide" evidence="4">
    <location>
        <begin position="1"/>
        <end position="20"/>
    </location>
</feature>
<feature type="coiled-coil region" evidence="3">
    <location>
        <begin position="107"/>
        <end position="145"/>
    </location>
</feature>
<evidence type="ECO:0000256" key="4">
    <source>
        <dbReference type="SAM" id="SignalP"/>
    </source>
</evidence>
<proteinExistence type="inferred from homology"/>